<sequence>MATNGTPRLFLDDQVGPKNSLLYDILWPRADLLKRIDFKLLFKDYPSAGPIQIEREKSFLAREAKAVRPAVVDWRNRNGVNYLCSIVNQESGNCWAFASTACLESGPYAWELDWSLKSGIADYGCVPWVRDGKDWRPTRDRSGRTTRFGAWHDLPLEDQKDWLDTTGPIVAHIVGNDAWGYGKPGTDVFHVPKDAPAPKWGHVVLIVGYDDNRQCWIVRNSWGTGCGDKGYIYHGYGEADIDKNQKFGIRGVDPDPWIKRRLQNGCFMQTSKGAQHKNFELLTGGARIKHWSRDDTTLKWTVLPSDPGNKLPTTGIPAVIQTTYDRNPSAVYWEATSNAIKHIIYDQKTSKWSLDGFPGFIQSNINSPGSLEVVVRGTDARLHHWRRGGLRDPQTGYEGEGWQERAVFGCDFKMGGPSLVQANYPSERNPRYPTANENFYLVAHFGSGVGETPVCMIQTNHNTDSENDVGDFHVCVAVNGQVQHWVRDNSALADERPVPGHLDPVYYKETRKMRWRLANTFGANVKNVWGMVESASHFNIEIVVEMTDGKIGHTYLDWPSWKWWGPYSTGIDAYAK</sequence>
<dbReference type="EMBL" id="ML987195">
    <property type="protein sequence ID" value="KAF2249030.1"/>
    <property type="molecule type" value="Genomic_DNA"/>
</dbReference>
<dbReference type="GO" id="GO:0006508">
    <property type="term" value="P:proteolysis"/>
    <property type="evidence" value="ECO:0007669"/>
    <property type="project" value="InterPro"/>
</dbReference>
<evidence type="ECO:0000313" key="3">
    <source>
        <dbReference type="EMBL" id="KAF2249030.1"/>
    </source>
</evidence>
<name>A0A6A6IHI2_9PLEO</name>
<proteinExistence type="inferred from homology"/>
<dbReference type="SUPFAM" id="SSF89372">
    <property type="entry name" value="Fucose-specific lectin"/>
    <property type="match status" value="1"/>
</dbReference>
<evidence type="ECO:0000259" key="2">
    <source>
        <dbReference type="SMART" id="SM00645"/>
    </source>
</evidence>
<dbReference type="GO" id="GO:0008234">
    <property type="term" value="F:cysteine-type peptidase activity"/>
    <property type="evidence" value="ECO:0007669"/>
    <property type="project" value="InterPro"/>
</dbReference>
<dbReference type="InterPro" id="IPR000668">
    <property type="entry name" value="Peptidase_C1A_C"/>
</dbReference>
<feature type="domain" description="Peptidase C1A papain C-terminal" evidence="2">
    <location>
        <begin position="68"/>
        <end position="249"/>
    </location>
</feature>
<keyword evidence="4" id="KW-1185">Reference proteome</keyword>
<dbReference type="GeneID" id="54580159"/>
<evidence type="ECO:0000313" key="4">
    <source>
        <dbReference type="Proteomes" id="UP000800094"/>
    </source>
</evidence>
<organism evidence="3 4">
    <name type="scientific">Trematosphaeria pertusa</name>
    <dbReference type="NCBI Taxonomy" id="390896"/>
    <lineage>
        <taxon>Eukaryota</taxon>
        <taxon>Fungi</taxon>
        <taxon>Dikarya</taxon>
        <taxon>Ascomycota</taxon>
        <taxon>Pezizomycotina</taxon>
        <taxon>Dothideomycetes</taxon>
        <taxon>Pleosporomycetidae</taxon>
        <taxon>Pleosporales</taxon>
        <taxon>Massarineae</taxon>
        <taxon>Trematosphaeriaceae</taxon>
        <taxon>Trematosphaeria</taxon>
    </lineage>
</organism>
<accession>A0A6A6IHI2</accession>
<protein>
    <submittedName>
        <fullName evidence="3">Cysteine proteinase</fullName>
    </submittedName>
</protein>
<dbReference type="Pfam" id="PF00112">
    <property type="entry name" value="Peptidase_C1"/>
    <property type="match status" value="1"/>
</dbReference>
<evidence type="ECO:0000256" key="1">
    <source>
        <dbReference type="ARBA" id="ARBA00008455"/>
    </source>
</evidence>
<dbReference type="InterPro" id="IPR038765">
    <property type="entry name" value="Papain-like_cys_pep_sf"/>
</dbReference>
<reference evidence="3" key="1">
    <citation type="journal article" date="2020" name="Stud. Mycol.">
        <title>101 Dothideomycetes genomes: a test case for predicting lifestyles and emergence of pathogens.</title>
        <authorList>
            <person name="Haridas S."/>
            <person name="Albert R."/>
            <person name="Binder M."/>
            <person name="Bloem J."/>
            <person name="Labutti K."/>
            <person name="Salamov A."/>
            <person name="Andreopoulos B."/>
            <person name="Baker S."/>
            <person name="Barry K."/>
            <person name="Bills G."/>
            <person name="Bluhm B."/>
            <person name="Cannon C."/>
            <person name="Castanera R."/>
            <person name="Culley D."/>
            <person name="Daum C."/>
            <person name="Ezra D."/>
            <person name="Gonzalez J."/>
            <person name="Henrissat B."/>
            <person name="Kuo A."/>
            <person name="Liang C."/>
            <person name="Lipzen A."/>
            <person name="Lutzoni F."/>
            <person name="Magnuson J."/>
            <person name="Mondo S."/>
            <person name="Nolan M."/>
            <person name="Ohm R."/>
            <person name="Pangilinan J."/>
            <person name="Park H.-J."/>
            <person name="Ramirez L."/>
            <person name="Alfaro M."/>
            <person name="Sun H."/>
            <person name="Tritt A."/>
            <person name="Yoshinaga Y."/>
            <person name="Zwiers L.-H."/>
            <person name="Turgeon B."/>
            <person name="Goodwin S."/>
            <person name="Spatafora J."/>
            <person name="Crous P."/>
            <person name="Grigoriev I."/>
        </authorList>
    </citation>
    <scope>NUCLEOTIDE SEQUENCE</scope>
    <source>
        <strain evidence="3">CBS 122368</strain>
    </source>
</reference>
<dbReference type="Gene3D" id="3.90.70.10">
    <property type="entry name" value="Cysteine proteinases"/>
    <property type="match status" value="2"/>
</dbReference>
<dbReference type="SMART" id="SM00645">
    <property type="entry name" value="Pept_C1"/>
    <property type="match status" value="1"/>
</dbReference>
<dbReference type="AlphaFoldDB" id="A0A6A6IHI2"/>
<dbReference type="RefSeq" id="XP_033684034.1">
    <property type="nucleotide sequence ID" value="XM_033826829.1"/>
</dbReference>
<dbReference type="OrthoDB" id="2445485at2759"/>
<dbReference type="PANTHER" id="PTHR12411">
    <property type="entry name" value="CYSTEINE PROTEASE FAMILY C1-RELATED"/>
    <property type="match status" value="1"/>
</dbReference>
<dbReference type="InterPro" id="IPR013128">
    <property type="entry name" value="Peptidase_C1A"/>
</dbReference>
<dbReference type="SUPFAM" id="SSF54001">
    <property type="entry name" value="Cysteine proteinases"/>
    <property type="match status" value="1"/>
</dbReference>
<comment type="similarity">
    <text evidence="1">Belongs to the peptidase C1 family.</text>
</comment>
<dbReference type="Proteomes" id="UP000800094">
    <property type="component" value="Unassembled WGS sequence"/>
</dbReference>
<gene>
    <name evidence="3" type="ORF">BU26DRAFT_505134</name>
</gene>